<feature type="region of interest" description="Disordered" evidence="1">
    <location>
        <begin position="35"/>
        <end position="54"/>
    </location>
</feature>
<protein>
    <submittedName>
        <fullName evidence="2">Uncharacterized protein</fullName>
    </submittedName>
</protein>
<dbReference type="VEuPathDB" id="CryptoDB:Cvel_3485"/>
<dbReference type="AlphaFoldDB" id="A0A0G4FMA7"/>
<dbReference type="EMBL" id="CDMZ01000452">
    <property type="protein sequence ID" value="CEM14693.1"/>
    <property type="molecule type" value="Genomic_DNA"/>
</dbReference>
<accession>A0A0G4FMA7</accession>
<evidence type="ECO:0000313" key="2">
    <source>
        <dbReference type="EMBL" id="CEM14693.1"/>
    </source>
</evidence>
<name>A0A0G4FMA7_9ALVE</name>
<organism evidence="2">
    <name type="scientific">Chromera velia CCMP2878</name>
    <dbReference type="NCBI Taxonomy" id="1169474"/>
    <lineage>
        <taxon>Eukaryota</taxon>
        <taxon>Sar</taxon>
        <taxon>Alveolata</taxon>
        <taxon>Colpodellida</taxon>
        <taxon>Chromeraceae</taxon>
        <taxon>Chromera</taxon>
    </lineage>
</organism>
<reference evidence="2" key="1">
    <citation type="submission" date="2014-11" db="EMBL/GenBank/DDBJ databases">
        <authorList>
            <person name="Otto D Thomas"/>
            <person name="Naeem Raeece"/>
        </authorList>
    </citation>
    <scope>NUCLEOTIDE SEQUENCE</scope>
</reference>
<proteinExistence type="predicted"/>
<evidence type="ECO:0000256" key="1">
    <source>
        <dbReference type="SAM" id="MobiDB-lite"/>
    </source>
</evidence>
<sequence>MSSYSRDTTQVEGFSSFLTLPPLARTAAVGGILSRPHQGGQCNPQQGPRAGPLSGLHEPFDVCKDIPPIQEDSCHRSQAGIRAKNERLGEIGVDKHICCGKVTDQAVDRPLELRRTDREAHREPLVLELPPLSIKGKLWSFGLGGRYGGVLFRDHHLQRLRLLGQRRWEGSNSLRGTVRGDTHTIVPSGMGVPSGILMFRVEIDVGEKCFSLRYDWGHSGRLTLPLEGRRISVFAGPREFGWLLRP</sequence>
<gene>
    <name evidence="2" type="ORF">Cvel_3485</name>
</gene>